<dbReference type="Pfam" id="PF13560">
    <property type="entry name" value="HTH_31"/>
    <property type="match status" value="1"/>
</dbReference>
<sequence length="74" mass="8001">MTPDQVLSIREALDLTQAELASVMGYGKAVRVSELERGARKPSPAAERLLKAYAAGYRPDDWPKVVSKKGADNG</sequence>
<reference evidence="2 3" key="1">
    <citation type="submission" date="2016-10" db="EMBL/GenBank/DDBJ databases">
        <authorList>
            <person name="de Groot N.N."/>
        </authorList>
    </citation>
    <scope>NUCLEOTIDE SEQUENCE [LARGE SCALE GENOMIC DNA]</scope>
    <source>
        <strain evidence="2 3">U95</strain>
    </source>
</reference>
<evidence type="ECO:0000313" key="3">
    <source>
        <dbReference type="Proteomes" id="UP000198767"/>
    </source>
</evidence>
<proteinExistence type="predicted"/>
<dbReference type="AlphaFoldDB" id="A0A1G5RHQ6"/>
<dbReference type="GO" id="GO:0003677">
    <property type="term" value="F:DNA binding"/>
    <property type="evidence" value="ECO:0007669"/>
    <property type="project" value="InterPro"/>
</dbReference>
<dbReference type="EMBL" id="FMWG01000017">
    <property type="protein sequence ID" value="SCZ73350.1"/>
    <property type="molecule type" value="Genomic_DNA"/>
</dbReference>
<evidence type="ECO:0000313" key="2">
    <source>
        <dbReference type="EMBL" id="SCZ73350.1"/>
    </source>
</evidence>
<dbReference type="Gene3D" id="1.10.260.40">
    <property type="entry name" value="lambda repressor-like DNA-binding domains"/>
    <property type="match status" value="1"/>
</dbReference>
<keyword evidence="3" id="KW-1185">Reference proteome</keyword>
<gene>
    <name evidence="2" type="ORF">SAMN04488118_1176</name>
</gene>
<dbReference type="STRING" id="1156985.SAMN04488118_1176"/>
<dbReference type="CDD" id="cd00093">
    <property type="entry name" value="HTH_XRE"/>
    <property type="match status" value="1"/>
</dbReference>
<feature type="domain" description="HTH cro/C1-type" evidence="1">
    <location>
        <begin position="6"/>
        <end position="62"/>
    </location>
</feature>
<dbReference type="SUPFAM" id="SSF47413">
    <property type="entry name" value="lambda repressor-like DNA-binding domains"/>
    <property type="match status" value="1"/>
</dbReference>
<organism evidence="2 3">
    <name type="scientific">Epibacterium ulvae</name>
    <dbReference type="NCBI Taxonomy" id="1156985"/>
    <lineage>
        <taxon>Bacteria</taxon>
        <taxon>Pseudomonadati</taxon>
        <taxon>Pseudomonadota</taxon>
        <taxon>Alphaproteobacteria</taxon>
        <taxon>Rhodobacterales</taxon>
        <taxon>Roseobacteraceae</taxon>
        <taxon>Epibacterium</taxon>
    </lineage>
</organism>
<accession>A0A1G5RHQ6</accession>
<dbReference type="SMART" id="SM00530">
    <property type="entry name" value="HTH_XRE"/>
    <property type="match status" value="1"/>
</dbReference>
<dbReference type="RefSeq" id="WP_090221065.1">
    <property type="nucleotide sequence ID" value="NZ_FMWG01000017.1"/>
</dbReference>
<dbReference type="OrthoDB" id="7871319at2"/>
<protein>
    <submittedName>
        <fullName evidence="2">Helix-turn-helix</fullName>
    </submittedName>
</protein>
<evidence type="ECO:0000259" key="1">
    <source>
        <dbReference type="PROSITE" id="PS50943"/>
    </source>
</evidence>
<name>A0A1G5RHQ6_9RHOB</name>
<dbReference type="InterPro" id="IPR010982">
    <property type="entry name" value="Lambda_DNA-bd_dom_sf"/>
</dbReference>
<dbReference type="PROSITE" id="PS50943">
    <property type="entry name" value="HTH_CROC1"/>
    <property type="match status" value="1"/>
</dbReference>
<dbReference type="Proteomes" id="UP000198767">
    <property type="component" value="Unassembled WGS sequence"/>
</dbReference>
<dbReference type="InterPro" id="IPR001387">
    <property type="entry name" value="Cro/C1-type_HTH"/>
</dbReference>